<dbReference type="Gene3D" id="2.40.110.10">
    <property type="entry name" value="Butyryl-CoA Dehydrogenase, subunit A, domain 2"/>
    <property type="match status" value="1"/>
</dbReference>
<comment type="caution">
    <text evidence="4">The sequence shown here is derived from an EMBL/GenBank/DDBJ whole genome shotgun (WGS) entry which is preliminary data.</text>
</comment>
<protein>
    <submittedName>
        <fullName evidence="4">Acyl-CoA dehydrogenase family protein</fullName>
    </submittedName>
</protein>
<dbReference type="Proteomes" id="UP001165587">
    <property type="component" value="Unassembled WGS sequence"/>
</dbReference>
<dbReference type="SUPFAM" id="SSF47203">
    <property type="entry name" value="Acyl-CoA dehydrogenase C-terminal domain-like"/>
    <property type="match status" value="1"/>
</dbReference>
<feature type="domain" description="Acyl-CoA dehydrogenase C-terminal" evidence="3">
    <location>
        <begin position="244"/>
        <end position="372"/>
    </location>
</feature>
<dbReference type="GO" id="GO:0016627">
    <property type="term" value="F:oxidoreductase activity, acting on the CH-CH group of donors"/>
    <property type="evidence" value="ECO:0007669"/>
    <property type="project" value="InterPro"/>
</dbReference>
<feature type="domain" description="Acyl-CoA dehydrogenase/oxidase N-terminal" evidence="2">
    <location>
        <begin position="13"/>
        <end position="92"/>
    </location>
</feature>
<evidence type="ECO:0000313" key="4">
    <source>
        <dbReference type="EMBL" id="MCS5725818.1"/>
    </source>
</evidence>
<dbReference type="PIRSF" id="PIRSF016578">
    <property type="entry name" value="HsaA"/>
    <property type="match status" value="1"/>
</dbReference>
<name>A0AA41XG33_9MICO</name>
<dbReference type="Gene3D" id="1.10.540.10">
    <property type="entry name" value="Acyl-CoA dehydrogenase/oxidase, N-terminal domain"/>
    <property type="match status" value="1"/>
</dbReference>
<dbReference type="EMBL" id="JANLCK010000003">
    <property type="protein sequence ID" value="MCS5725818.1"/>
    <property type="molecule type" value="Genomic_DNA"/>
</dbReference>
<dbReference type="InterPro" id="IPR037069">
    <property type="entry name" value="AcylCoA_DH/ox_N_sf"/>
</dbReference>
<proteinExistence type="predicted"/>
<keyword evidence="1" id="KW-0560">Oxidoreductase</keyword>
<evidence type="ECO:0000259" key="2">
    <source>
        <dbReference type="Pfam" id="PF02771"/>
    </source>
</evidence>
<dbReference type="Pfam" id="PF08028">
    <property type="entry name" value="Acyl-CoA_dh_2"/>
    <property type="match status" value="1"/>
</dbReference>
<dbReference type="SUPFAM" id="SSF56645">
    <property type="entry name" value="Acyl-CoA dehydrogenase NM domain-like"/>
    <property type="match status" value="1"/>
</dbReference>
<dbReference type="InterPro" id="IPR046373">
    <property type="entry name" value="Acyl-CoA_Oxase/DH_mid-dom_sf"/>
</dbReference>
<dbReference type="RefSeq" id="WP_259526401.1">
    <property type="nucleotide sequence ID" value="NZ_JANLCK010000003.1"/>
</dbReference>
<dbReference type="InterPro" id="IPR013107">
    <property type="entry name" value="Acyl-CoA_DH_C"/>
</dbReference>
<sequence length="400" mass="42478">MTGRSLEPEISALVQRVAATVPTLLANGAEGEVDRRIPEPSLRALIDSGAFRTSVPTRFGGFAGSSRAGIAVAREIGRGDGGAAWVFGIYDSGAWVTALLPLRAQEEVWGESPDTLVSIVLATTSKAVKVEGGYRVTGKWNYGTGSQHASWSLLGVPLEDEQGNVIDGGLALIPAADLSSEETWFVAGMKSTGSDTQVADDVFVPDYRILPLSPALEGEYPGRGVNPELSYRTPFVPSLVLKLVGPHLGMGRTVLDLVIAKASTKSIAYTSYDRQADSVSFQLAIARAALLLETAELFLGSLADQLQTEAEAGVYRPYAERIHVRAGVGWAVESVTQEIDTLLSAHGSGAFADVNAIQRFWRDQATAARHAHSLPSMGYEVYGKVLLGLVDEARAVLPAV</sequence>
<evidence type="ECO:0000259" key="3">
    <source>
        <dbReference type="Pfam" id="PF08028"/>
    </source>
</evidence>
<accession>A0AA41XG33</accession>
<evidence type="ECO:0000313" key="5">
    <source>
        <dbReference type="Proteomes" id="UP001165587"/>
    </source>
</evidence>
<dbReference type="InterPro" id="IPR013786">
    <property type="entry name" value="AcylCoA_DH/ox_N"/>
</dbReference>
<keyword evidence="5" id="KW-1185">Reference proteome</keyword>
<dbReference type="GO" id="GO:0050660">
    <property type="term" value="F:flavin adenine dinucleotide binding"/>
    <property type="evidence" value="ECO:0007669"/>
    <property type="project" value="InterPro"/>
</dbReference>
<dbReference type="Gene3D" id="1.20.140.10">
    <property type="entry name" value="Butyryl-CoA Dehydrogenase, subunit A, domain 3"/>
    <property type="match status" value="1"/>
</dbReference>
<dbReference type="InterPro" id="IPR036250">
    <property type="entry name" value="AcylCo_DH-like_C"/>
</dbReference>
<dbReference type="Pfam" id="PF02771">
    <property type="entry name" value="Acyl-CoA_dh_N"/>
    <property type="match status" value="1"/>
</dbReference>
<gene>
    <name evidence="4" type="ORF">N1028_07895</name>
</gene>
<dbReference type="AlphaFoldDB" id="A0AA41XG33"/>
<reference evidence="4" key="1">
    <citation type="submission" date="2022-08" db="EMBL/GenBank/DDBJ databases">
        <authorList>
            <person name="Deng Y."/>
            <person name="Han X.-F."/>
            <person name="Zhang Y.-Q."/>
        </authorList>
    </citation>
    <scope>NUCLEOTIDE SEQUENCE</scope>
    <source>
        <strain evidence="4">CPCC 203407</strain>
    </source>
</reference>
<dbReference type="InterPro" id="IPR009100">
    <property type="entry name" value="AcylCoA_DH/oxidase_NM_dom_sf"/>
</dbReference>
<evidence type="ECO:0000256" key="1">
    <source>
        <dbReference type="ARBA" id="ARBA00023002"/>
    </source>
</evidence>
<organism evidence="4 5">
    <name type="scientific">Herbiconiux oxytropis</name>
    <dbReference type="NCBI Taxonomy" id="2970915"/>
    <lineage>
        <taxon>Bacteria</taxon>
        <taxon>Bacillati</taxon>
        <taxon>Actinomycetota</taxon>
        <taxon>Actinomycetes</taxon>
        <taxon>Micrococcales</taxon>
        <taxon>Microbacteriaceae</taxon>
        <taxon>Herbiconiux</taxon>
    </lineage>
</organism>